<dbReference type="GO" id="GO:0005506">
    <property type="term" value="F:iron ion binding"/>
    <property type="evidence" value="ECO:0007669"/>
    <property type="project" value="InterPro"/>
</dbReference>
<organism evidence="8 9">
    <name type="scientific">Chondromyces apiculatus DSM 436</name>
    <dbReference type="NCBI Taxonomy" id="1192034"/>
    <lineage>
        <taxon>Bacteria</taxon>
        <taxon>Pseudomonadati</taxon>
        <taxon>Myxococcota</taxon>
        <taxon>Polyangia</taxon>
        <taxon>Polyangiales</taxon>
        <taxon>Polyangiaceae</taxon>
        <taxon>Chondromyces</taxon>
    </lineage>
</organism>
<dbReference type="Pfam" id="PF00067">
    <property type="entry name" value="p450"/>
    <property type="match status" value="1"/>
</dbReference>
<dbReference type="GO" id="GO:0004497">
    <property type="term" value="F:monooxygenase activity"/>
    <property type="evidence" value="ECO:0007669"/>
    <property type="project" value="UniProtKB-KW"/>
</dbReference>
<evidence type="ECO:0000256" key="1">
    <source>
        <dbReference type="ARBA" id="ARBA00010617"/>
    </source>
</evidence>
<dbReference type="InterPro" id="IPR001128">
    <property type="entry name" value="Cyt_P450"/>
</dbReference>
<evidence type="ECO:0000256" key="3">
    <source>
        <dbReference type="ARBA" id="ARBA00022723"/>
    </source>
</evidence>
<dbReference type="GO" id="GO:0016705">
    <property type="term" value="F:oxidoreductase activity, acting on paired donors, with incorporation or reduction of molecular oxygen"/>
    <property type="evidence" value="ECO:0007669"/>
    <property type="project" value="InterPro"/>
</dbReference>
<keyword evidence="5 7" id="KW-0408">Iron</keyword>
<dbReference type="FunFam" id="1.10.630.10:FF:000018">
    <property type="entry name" value="Cytochrome P450 monooxygenase"/>
    <property type="match status" value="1"/>
</dbReference>
<dbReference type="eggNOG" id="COG2124">
    <property type="taxonomic scope" value="Bacteria"/>
</dbReference>
<evidence type="ECO:0000256" key="4">
    <source>
        <dbReference type="ARBA" id="ARBA00023002"/>
    </source>
</evidence>
<gene>
    <name evidence="8" type="ORF">CAP_7581</name>
</gene>
<dbReference type="PRINTS" id="PR00385">
    <property type="entry name" value="P450"/>
</dbReference>
<keyword evidence="6 7" id="KW-0503">Monooxygenase</keyword>
<dbReference type="RefSeq" id="WP_044248321.1">
    <property type="nucleotide sequence ID" value="NZ_ASRX01000068.1"/>
</dbReference>
<keyword evidence="3 7" id="KW-0479">Metal-binding</keyword>
<dbReference type="Gene3D" id="1.10.630.10">
    <property type="entry name" value="Cytochrome P450"/>
    <property type="match status" value="1"/>
</dbReference>
<accession>A0A017SYD1</accession>
<dbReference type="SUPFAM" id="SSF48264">
    <property type="entry name" value="Cytochrome P450"/>
    <property type="match status" value="1"/>
</dbReference>
<evidence type="ECO:0000313" key="9">
    <source>
        <dbReference type="Proteomes" id="UP000019678"/>
    </source>
</evidence>
<evidence type="ECO:0000313" key="8">
    <source>
        <dbReference type="EMBL" id="EYF01963.1"/>
    </source>
</evidence>
<comment type="similarity">
    <text evidence="1 7">Belongs to the cytochrome P450 family.</text>
</comment>
<dbReference type="EMBL" id="ASRX01000068">
    <property type="protein sequence ID" value="EYF01963.1"/>
    <property type="molecule type" value="Genomic_DNA"/>
</dbReference>
<evidence type="ECO:0000256" key="5">
    <source>
        <dbReference type="ARBA" id="ARBA00023004"/>
    </source>
</evidence>
<evidence type="ECO:0000256" key="2">
    <source>
        <dbReference type="ARBA" id="ARBA00022617"/>
    </source>
</evidence>
<keyword evidence="9" id="KW-1185">Reference proteome</keyword>
<dbReference type="Proteomes" id="UP000019678">
    <property type="component" value="Unassembled WGS sequence"/>
</dbReference>
<dbReference type="PANTHER" id="PTHR46696">
    <property type="entry name" value="P450, PUTATIVE (EUROFUNG)-RELATED"/>
    <property type="match status" value="1"/>
</dbReference>
<keyword evidence="4 7" id="KW-0560">Oxidoreductase</keyword>
<dbReference type="GO" id="GO:0020037">
    <property type="term" value="F:heme binding"/>
    <property type="evidence" value="ECO:0007669"/>
    <property type="project" value="InterPro"/>
</dbReference>
<comment type="caution">
    <text evidence="8">The sequence shown here is derived from an EMBL/GenBank/DDBJ whole genome shotgun (WGS) entry which is preliminary data.</text>
</comment>
<dbReference type="PRINTS" id="PR00359">
    <property type="entry name" value="BP450"/>
</dbReference>
<reference evidence="8 9" key="1">
    <citation type="submission" date="2013-05" db="EMBL/GenBank/DDBJ databases">
        <title>Genome assembly of Chondromyces apiculatus DSM 436.</title>
        <authorList>
            <person name="Sharma G."/>
            <person name="Khatri I."/>
            <person name="Kaur C."/>
            <person name="Mayilraj S."/>
            <person name="Subramanian S."/>
        </authorList>
    </citation>
    <scope>NUCLEOTIDE SEQUENCE [LARGE SCALE GENOMIC DNA]</scope>
    <source>
        <strain evidence="8 9">DSM 436</strain>
    </source>
</reference>
<sequence>MLEQQSHAAGRSADFKPFSSEYTRDPYPALERLRESAPLLYWDEGRCWLVSRYAMVVQLLRDPRFTTDRQAWEFASANPAHTQCPEFVAMNKNGLFSLDQAAHTRVRKLVSPSFTPRATERLRPAVQAIVDEVLSTAEAGETFDVARDFADKIPVRVIGAMLGIPVSYQDKFHHFADAVIQQLLPMLIPPGSIEANFAAIREGIAMIGEIIDDRRKNPIEGDILTSLIQAEELGDRLNKDELMALVSGLIVGGSETTVHLIGFMVLNLLRRPALMEQVKENPELMKGVLEEVLRFDNFGKLGITRYAKEDTEVEGVPIKKGQMMVLLLNSAMRDASAIDMPDAFDPSRESVTSIAFGNGAHFCLGANLARLEGQVAVGTLVARYPEMQLEGEAVFGPHPLIRKLDSLKVRLGPPR</sequence>
<protein>
    <submittedName>
        <fullName evidence="8">Putative cytochrome P450 hydroxylase</fullName>
    </submittedName>
</protein>
<dbReference type="InterPro" id="IPR002397">
    <property type="entry name" value="Cyt_P450_B"/>
</dbReference>
<dbReference type="InterPro" id="IPR017972">
    <property type="entry name" value="Cyt_P450_CS"/>
</dbReference>
<name>A0A017SYD1_9BACT</name>
<dbReference type="AlphaFoldDB" id="A0A017SYD1"/>
<evidence type="ECO:0000256" key="7">
    <source>
        <dbReference type="RuleBase" id="RU000461"/>
    </source>
</evidence>
<dbReference type="PROSITE" id="PS00086">
    <property type="entry name" value="CYTOCHROME_P450"/>
    <property type="match status" value="1"/>
</dbReference>
<dbReference type="OrthoDB" id="4511384at2"/>
<dbReference type="STRING" id="1192034.CAP_7581"/>
<evidence type="ECO:0000256" key="6">
    <source>
        <dbReference type="ARBA" id="ARBA00023033"/>
    </source>
</evidence>
<keyword evidence="2 7" id="KW-0349">Heme</keyword>
<proteinExistence type="inferred from homology"/>
<dbReference type="InterPro" id="IPR036396">
    <property type="entry name" value="Cyt_P450_sf"/>
</dbReference>
<dbReference type="PANTHER" id="PTHR46696:SF1">
    <property type="entry name" value="CYTOCHROME P450 YJIB-RELATED"/>
    <property type="match status" value="1"/>
</dbReference>